<keyword evidence="5 12" id="KW-0812">Transmembrane</keyword>
<keyword evidence="14" id="KW-0436">Ligase</keyword>
<dbReference type="GO" id="GO:0019432">
    <property type="term" value="P:triglyceride biosynthetic process"/>
    <property type="evidence" value="ECO:0007669"/>
    <property type="project" value="TreeGrafter"/>
</dbReference>
<comment type="caution">
    <text evidence="14">The sequence shown here is derived from an EMBL/GenBank/DDBJ whole genome shotgun (WGS) entry which is preliminary data.</text>
</comment>
<keyword evidence="3" id="KW-0444">Lipid biosynthesis</keyword>
<dbReference type="InterPro" id="IPR007130">
    <property type="entry name" value="DAGAT"/>
</dbReference>
<dbReference type="AlphaFoldDB" id="A0A1Q9EMU8"/>
<dbReference type="Pfam" id="PF03129">
    <property type="entry name" value="HGTP_anticodon"/>
    <property type="match status" value="1"/>
</dbReference>
<dbReference type="OrthoDB" id="57698at2759"/>
<dbReference type="Pfam" id="PF03982">
    <property type="entry name" value="DAGAT"/>
    <property type="match status" value="1"/>
</dbReference>
<dbReference type="GO" id="GO:0004144">
    <property type="term" value="F:diacylglycerol O-acyltransferase activity"/>
    <property type="evidence" value="ECO:0007669"/>
    <property type="project" value="TreeGrafter"/>
</dbReference>
<dbReference type="GO" id="GO:0016874">
    <property type="term" value="F:ligase activity"/>
    <property type="evidence" value="ECO:0007669"/>
    <property type="project" value="UniProtKB-KW"/>
</dbReference>
<proteinExistence type="inferred from homology"/>
<keyword evidence="10" id="KW-0012">Acyltransferase</keyword>
<dbReference type="InterPro" id="IPR035992">
    <property type="entry name" value="Ricin_B-like_lectins"/>
</dbReference>
<evidence type="ECO:0000313" key="14">
    <source>
        <dbReference type="EMBL" id="OLQ08717.1"/>
    </source>
</evidence>
<keyword evidence="15" id="KW-1185">Reference proteome</keyword>
<dbReference type="InterPro" id="IPR004154">
    <property type="entry name" value="Anticodon-bd"/>
</dbReference>
<dbReference type="Proteomes" id="UP000186817">
    <property type="component" value="Unassembled WGS sequence"/>
</dbReference>
<evidence type="ECO:0000256" key="1">
    <source>
        <dbReference type="ARBA" id="ARBA00004477"/>
    </source>
</evidence>
<keyword evidence="8" id="KW-0443">Lipid metabolism</keyword>
<keyword evidence="7 12" id="KW-1133">Transmembrane helix</keyword>
<feature type="region of interest" description="Disordered" evidence="11">
    <location>
        <begin position="110"/>
        <end position="146"/>
    </location>
</feature>
<evidence type="ECO:0000259" key="13">
    <source>
        <dbReference type="Pfam" id="PF03129"/>
    </source>
</evidence>
<evidence type="ECO:0000256" key="12">
    <source>
        <dbReference type="SAM" id="Phobius"/>
    </source>
</evidence>
<dbReference type="Gene3D" id="3.40.50.800">
    <property type="entry name" value="Anticodon-binding domain"/>
    <property type="match status" value="1"/>
</dbReference>
<feature type="transmembrane region" description="Helical" evidence="12">
    <location>
        <begin position="820"/>
        <end position="842"/>
    </location>
</feature>
<keyword evidence="6" id="KW-0256">Endoplasmic reticulum</keyword>
<dbReference type="SUPFAM" id="SSF52954">
    <property type="entry name" value="Class II aaRS ABD-related"/>
    <property type="match status" value="1"/>
</dbReference>
<dbReference type="PANTHER" id="PTHR12317">
    <property type="entry name" value="DIACYLGLYCEROL O-ACYLTRANSFERASE"/>
    <property type="match status" value="1"/>
</dbReference>
<feature type="domain" description="Anticodon-binding" evidence="13">
    <location>
        <begin position="16"/>
        <end position="65"/>
    </location>
</feature>
<feature type="compositionally biased region" description="Basic and acidic residues" evidence="11">
    <location>
        <begin position="118"/>
        <end position="139"/>
    </location>
</feature>
<evidence type="ECO:0000256" key="2">
    <source>
        <dbReference type="ARBA" id="ARBA00005420"/>
    </source>
</evidence>
<evidence type="ECO:0000256" key="10">
    <source>
        <dbReference type="ARBA" id="ARBA00023315"/>
    </source>
</evidence>
<evidence type="ECO:0000256" key="6">
    <source>
        <dbReference type="ARBA" id="ARBA00022824"/>
    </source>
</evidence>
<name>A0A1Q9EMU8_SYMMI</name>
<protein>
    <submittedName>
        <fullName evidence="14">Putative glycine--tRNA ligase</fullName>
    </submittedName>
</protein>
<comment type="similarity">
    <text evidence="2">Belongs to the diacylglycerol acyltransferase family.</text>
</comment>
<dbReference type="EMBL" id="LSRX01000111">
    <property type="protein sequence ID" value="OLQ08717.1"/>
    <property type="molecule type" value="Genomic_DNA"/>
</dbReference>
<evidence type="ECO:0000313" key="15">
    <source>
        <dbReference type="Proteomes" id="UP000186817"/>
    </source>
</evidence>
<accession>A0A1Q9EMU8</accession>
<dbReference type="GO" id="GO:0005789">
    <property type="term" value="C:endoplasmic reticulum membrane"/>
    <property type="evidence" value="ECO:0007669"/>
    <property type="project" value="UniProtKB-SubCell"/>
</dbReference>
<gene>
    <name evidence="14" type="primary">grs1</name>
    <name evidence="14" type="ORF">AK812_SmicGene7725</name>
</gene>
<evidence type="ECO:0000256" key="4">
    <source>
        <dbReference type="ARBA" id="ARBA00022679"/>
    </source>
</evidence>
<evidence type="ECO:0000256" key="5">
    <source>
        <dbReference type="ARBA" id="ARBA00022692"/>
    </source>
</evidence>
<evidence type="ECO:0000256" key="3">
    <source>
        <dbReference type="ARBA" id="ARBA00022516"/>
    </source>
</evidence>
<keyword evidence="4" id="KW-0808">Transferase</keyword>
<keyword evidence="9 12" id="KW-0472">Membrane</keyword>
<evidence type="ECO:0000256" key="11">
    <source>
        <dbReference type="SAM" id="MobiDB-lite"/>
    </source>
</evidence>
<dbReference type="CDD" id="cd00161">
    <property type="entry name" value="beta-trefoil_Ricin-like"/>
    <property type="match status" value="1"/>
</dbReference>
<evidence type="ECO:0000256" key="7">
    <source>
        <dbReference type="ARBA" id="ARBA00022989"/>
    </source>
</evidence>
<comment type="subcellular location">
    <subcellularLocation>
        <location evidence="1">Endoplasmic reticulum membrane</location>
        <topology evidence="1">Multi-pass membrane protein</topology>
    </subcellularLocation>
</comment>
<sequence>MRTHSGSQHMRVTELGHTCTVDDSNATLGKRYARNDELGIPFACTVDFTSLEDSTVTLRERDSMVSRPSDRVLQIRLPAAEIGELLDDLCCNSYANLGLTAVQPEFRRRSMGANVTKPSEDVKKQPKKEPDTGASKYEEETAGSSDFTPFPEVGKIERVDTMVELLNVIHPKFLDKSRCLKGSMAQVMETFRRVAARWQWAMPTYHWGEPAEWTHPSVSLELPYATLSPRGVAFVGGLSWICWYLLRLVLRDLCRAAHVSTQKVVELHALSSLHALGWAFFLFKKLHGPLADLPRNCSRGLVLSLGFYLHDIWVLRGTLLRDPSMLAHQATMALTISSILRSKGVSWLATFLMSSSVPTLLQEFLLLCGTLRLPPTRLEVRGLRLLWFTSFVACKLALIPLWLRSREDPDFQQHSLLPGKLSYLLNLGLNFNFIAHAARDLPRFLRPQGVKVPTRTAYAVPLAGAKVHLSSAVREAQRPALFEVFETGSAFRLWHTENNVCQCLSCEGEGYSWSGSRTFLTNAETNNEEQLWVITSFTEDGNAFKIANVKHGLFLCAHGRLAGPILFCHQENGESDQAWLCLPTGQDRFHLNNVSVGKVANGSWHVEHVRTFAGFSQTPVPTTPAAGSDPLKIAAAAGAAGAVLGAAAIVVGASLLASNDDENRTRNANDRRRDVQRLRDQDGKVTLTDHLHQLKDVTLDLKKTFGKESIRGSSAGGERRLLLHSIRFTQDSVASQFQDGRSLEETVSSLRSGKMAVDDLPAIRVVEYMNHYWSLDNRRLSCMQEAFPERRHADKAILVKMEVLSDPKVAATRLVASTTLVAVFGSYLSAPAAFFLAVLALFRSSAFASPIRRSLRFLAAASVLGIGLDQLLPMAKECDITARWWLPCVRQLTNAHRHRFYPDKDVTNLFKKDRQYLLAVTPHGFFPWGVAGIIIELLNQGYLPNFVGASVLGKLPVAGRLLRFFGYKPATPEAIRECLAKEYPRNVTIIIPGGISEMFKIREDVEVSCANTRLGFVKLAKEQGVMLVPGYMLGNSQLYQVAKGFLGQLFENISRRIVGGIGSGDVLQGMEAEDFHHSFPWALGHASVHLRVPEEGFEMASLQRTRDFVRPLRKLTRNGSRVFATLTMPTRTNLAGLAGVCILKVRRCQLNRQTLSRLTPLCPDSAGSESG</sequence>
<dbReference type="SUPFAM" id="SSF50370">
    <property type="entry name" value="Ricin B-like lectins"/>
    <property type="match status" value="1"/>
</dbReference>
<feature type="transmembrane region" description="Helical" evidence="12">
    <location>
        <begin position="633"/>
        <end position="657"/>
    </location>
</feature>
<reference evidence="14 15" key="1">
    <citation type="submission" date="2016-02" db="EMBL/GenBank/DDBJ databases">
        <title>Genome analysis of coral dinoflagellate symbionts highlights evolutionary adaptations to a symbiotic lifestyle.</title>
        <authorList>
            <person name="Aranda M."/>
            <person name="Li Y."/>
            <person name="Liew Y.J."/>
            <person name="Baumgarten S."/>
            <person name="Simakov O."/>
            <person name="Wilson M."/>
            <person name="Piel J."/>
            <person name="Ashoor H."/>
            <person name="Bougouffa S."/>
            <person name="Bajic V.B."/>
            <person name="Ryu T."/>
            <person name="Ravasi T."/>
            <person name="Bayer T."/>
            <person name="Micklem G."/>
            <person name="Kim H."/>
            <person name="Bhak J."/>
            <person name="Lajeunesse T.C."/>
            <person name="Voolstra C.R."/>
        </authorList>
    </citation>
    <scope>NUCLEOTIDE SEQUENCE [LARGE SCALE GENOMIC DNA]</scope>
    <source>
        <strain evidence="14 15">CCMP2467</strain>
    </source>
</reference>
<dbReference type="PANTHER" id="PTHR12317:SF63">
    <property type="entry name" value="DIACYLGLYCEROL O-ACYLTRANSFERASE 2"/>
    <property type="match status" value="1"/>
</dbReference>
<evidence type="ECO:0000256" key="8">
    <source>
        <dbReference type="ARBA" id="ARBA00023098"/>
    </source>
</evidence>
<dbReference type="Gene3D" id="2.80.10.50">
    <property type="match status" value="1"/>
</dbReference>
<evidence type="ECO:0000256" key="9">
    <source>
        <dbReference type="ARBA" id="ARBA00023136"/>
    </source>
</evidence>
<dbReference type="InterPro" id="IPR036621">
    <property type="entry name" value="Anticodon-bd_dom_sf"/>
</dbReference>
<organism evidence="14 15">
    <name type="scientific">Symbiodinium microadriaticum</name>
    <name type="common">Dinoflagellate</name>
    <name type="synonym">Zooxanthella microadriatica</name>
    <dbReference type="NCBI Taxonomy" id="2951"/>
    <lineage>
        <taxon>Eukaryota</taxon>
        <taxon>Sar</taxon>
        <taxon>Alveolata</taxon>
        <taxon>Dinophyceae</taxon>
        <taxon>Suessiales</taxon>
        <taxon>Symbiodiniaceae</taxon>
        <taxon>Symbiodinium</taxon>
    </lineage>
</organism>